<evidence type="ECO:0000313" key="3">
    <source>
        <dbReference type="Proteomes" id="UP000199321"/>
    </source>
</evidence>
<evidence type="ECO:0000313" key="2">
    <source>
        <dbReference type="EMBL" id="SDE98742.1"/>
    </source>
</evidence>
<accession>A0A1G7HE41</accession>
<dbReference type="Proteomes" id="UP000199321">
    <property type="component" value="Unassembled WGS sequence"/>
</dbReference>
<keyword evidence="3" id="KW-1185">Reference proteome</keyword>
<dbReference type="RefSeq" id="WP_093144711.1">
    <property type="nucleotide sequence ID" value="NZ_BMWO01000004.1"/>
</dbReference>
<gene>
    <name evidence="2" type="ORF">SAMN05421855_10443</name>
</gene>
<dbReference type="EMBL" id="FNBA01000004">
    <property type="protein sequence ID" value="SDE98742.1"/>
    <property type="molecule type" value="Genomic_DNA"/>
</dbReference>
<dbReference type="Pfam" id="PF15560">
    <property type="entry name" value="Imm12"/>
    <property type="match status" value="1"/>
</dbReference>
<dbReference type="STRING" id="227084.SAMN05421855_10443"/>
<name>A0A1G7HE41_9FLAO</name>
<protein>
    <submittedName>
        <fullName evidence="2">Immunity protein 12</fullName>
    </submittedName>
</protein>
<reference evidence="2 3" key="1">
    <citation type="submission" date="2016-10" db="EMBL/GenBank/DDBJ databases">
        <authorList>
            <person name="de Groot N.N."/>
        </authorList>
    </citation>
    <scope>NUCLEOTIDE SEQUENCE [LARGE SCALE GENOMIC DNA]</scope>
    <source>
        <strain evidence="2 3">DSM 16195</strain>
    </source>
</reference>
<dbReference type="AlphaFoldDB" id="A0A1G7HE41"/>
<feature type="domain" description="Immunity protein 12" evidence="1">
    <location>
        <begin position="1"/>
        <end position="112"/>
    </location>
</feature>
<proteinExistence type="predicted"/>
<organism evidence="2 3">
    <name type="scientific">Ulvibacter litoralis</name>
    <dbReference type="NCBI Taxonomy" id="227084"/>
    <lineage>
        <taxon>Bacteria</taxon>
        <taxon>Pseudomonadati</taxon>
        <taxon>Bacteroidota</taxon>
        <taxon>Flavobacteriia</taxon>
        <taxon>Flavobacteriales</taxon>
        <taxon>Flavobacteriaceae</taxon>
        <taxon>Ulvibacter</taxon>
    </lineage>
</organism>
<dbReference type="InterPro" id="IPR029088">
    <property type="entry name" value="Imm12"/>
</dbReference>
<dbReference type="OrthoDB" id="1071920at2"/>
<sequence>MEVTLTSQIGGLDAGEVFRPINIQLRRSLKLITDNYSEIIDHFKLQMRVSGSVTVYKEDTGVHYLRVMKKLKYISGEIILGKEVWENKTNTEIVISVSEYVVLLFENLIAKLKQQQIDIDGVRLLDDVNNIVIKDFMKKLL</sequence>
<evidence type="ECO:0000259" key="1">
    <source>
        <dbReference type="Pfam" id="PF15560"/>
    </source>
</evidence>